<dbReference type="AlphaFoldDB" id="L0HC41"/>
<evidence type="ECO:0000313" key="1">
    <source>
        <dbReference type="EMBL" id="AGB01595.1"/>
    </source>
</evidence>
<organism evidence="1 2">
    <name type="scientific">Methanoregula formicica (strain DSM 22288 / NBRC 105244 / SMSP)</name>
    <dbReference type="NCBI Taxonomy" id="593750"/>
    <lineage>
        <taxon>Archaea</taxon>
        <taxon>Methanobacteriati</taxon>
        <taxon>Methanobacteriota</taxon>
        <taxon>Stenosarchaea group</taxon>
        <taxon>Methanomicrobia</taxon>
        <taxon>Methanomicrobiales</taxon>
        <taxon>Methanoregulaceae</taxon>
        <taxon>Methanoregula</taxon>
    </lineage>
</organism>
<sequence length="160" mass="18575">MVFRCQQCGECCSSMGHVICIKEQTGPFEYRLGFSITGEERQVRIDPDKRDLFSSQDILENRPMACPFLRERTPGTVICTVHQTRPDLCRQYGCFRILVCGRRGERVGRVMDNTRYFTTMDHELRALWDKEIAPISIADEMCWEEEVARILSAAGYRVLR</sequence>
<evidence type="ECO:0000313" key="2">
    <source>
        <dbReference type="Proteomes" id="UP000010824"/>
    </source>
</evidence>
<dbReference type="eggNOG" id="arCOG05293">
    <property type="taxonomic scope" value="Archaea"/>
</dbReference>
<dbReference type="EMBL" id="CP003167">
    <property type="protein sequence ID" value="AGB01595.1"/>
    <property type="molecule type" value="Genomic_DNA"/>
</dbReference>
<reference evidence="1 2" key="2">
    <citation type="journal article" date="2014" name="Genome Announc.">
        <title>Complete Genome Sequence of Methanoregula formicica SMSPT, a Mesophilic Hydrogenotrophic Methanogen Isolated from a Methanogenic Upflow Anaerobic Sludge Blanket Reactor.</title>
        <authorList>
            <person name="Yamamoto K."/>
            <person name="Tamaki H."/>
            <person name="Cadillo-Quiroz H."/>
            <person name="Imachi H."/>
            <person name="Kyrpides N."/>
            <person name="Woyke T."/>
            <person name="Goodwin L."/>
            <person name="Zinder S.H."/>
            <person name="Kamagata Y."/>
            <person name="Liu W.T."/>
        </authorList>
    </citation>
    <scope>NUCLEOTIDE SEQUENCE [LARGE SCALE GENOMIC DNA]</scope>
    <source>
        <strain evidence="2">DSM 22288 / NBRC 105244 / SMSP</strain>
    </source>
</reference>
<proteinExistence type="predicted"/>
<name>L0HC41_METFS</name>
<dbReference type="GeneID" id="14309198"/>
<keyword evidence="2" id="KW-1185">Reference proteome</keyword>
<gene>
    <name evidence="1" type="ordered locus">Metfor_0525</name>
</gene>
<dbReference type="HOGENOM" id="CLU_1648320_0_0_2"/>
<dbReference type="KEGG" id="mfo:Metfor_0525"/>
<dbReference type="InParanoid" id="L0HC41"/>
<dbReference type="InterPro" id="IPR005358">
    <property type="entry name" value="Puta_zinc/iron-chelating_dom"/>
</dbReference>
<dbReference type="OrthoDB" id="36424at2157"/>
<accession>L0HC41</accession>
<dbReference type="RefSeq" id="WP_015284559.1">
    <property type="nucleotide sequence ID" value="NC_019943.1"/>
</dbReference>
<dbReference type="Pfam" id="PF03692">
    <property type="entry name" value="CxxCxxCC"/>
    <property type="match status" value="1"/>
</dbReference>
<protein>
    <submittedName>
        <fullName evidence="1">Putative Fe-S oxidoreductase</fullName>
    </submittedName>
</protein>
<reference evidence="2" key="1">
    <citation type="submission" date="2011-12" db="EMBL/GenBank/DDBJ databases">
        <title>Complete sequence of Methanoregula formicicum SMSP.</title>
        <authorList>
            <person name="Lucas S."/>
            <person name="Han J."/>
            <person name="Lapidus A."/>
            <person name="Cheng J.-F."/>
            <person name="Goodwin L."/>
            <person name="Pitluck S."/>
            <person name="Peters L."/>
            <person name="Ovchinnikova G."/>
            <person name="Teshima H."/>
            <person name="Detter J.C."/>
            <person name="Han C."/>
            <person name="Tapia R."/>
            <person name="Land M."/>
            <person name="Hauser L."/>
            <person name="Kyrpides N."/>
            <person name="Ivanova N."/>
            <person name="Pagani I."/>
            <person name="Imachi H."/>
            <person name="Tamaki H."/>
            <person name="Sekiguchi Y."/>
            <person name="Kamagata Y."/>
            <person name="Cadillo-Quiroz H."/>
            <person name="Zinder S."/>
            <person name="Liu W.-T."/>
            <person name="Woyke T."/>
        </authorList>
    </citation>
    <scope>NUCLEOTIDE SEQUENCE [LARGE SCALE GENOMIC DNA]</scope>
    <source>
        <strain evidence="2">DSM 22288 / NBRC 105244 / SMSP</strain>
    </source>
</reference>
<dbReference type="Proteomes" id="UP000010824">
    <property type="component" value="Chromosome"/>
</dbReference>